<dbReference type="AlphaFoldDB" id="H5XLH5"/>
<sequence>MTAPGDERPECVGDVCVTCSDTAVVVRVVRLLGDDLALVDTGSGQEEVSVALVDPACLEPGAELLVHAREAIGVPR</sequence>
<dbReference type="HOGENOM" id="CLU_198418_0_0_11"/>
<accession>H5XLH5</accession>
<dbReference type="STRING" id="882082.SaccyDRAFT_0931"/>
<evidence type="ECO:0000313" key="1">
    <source>
        <dbReference type="EMBL" id="EHR59844.1"/>
    </source>
</evidence>
<dbReference type="Gene3D" id="2.30.30.140">
    <property type="match status" value="1"/>
</dbReference>
<dbReference type="Proteomes" id="UP000002791">
    <property type="component" value="Chromosome"/>
</dbReference>
<reference evidence="1 2" key="1">
    <citation type="submission" date="2011-11" db="EMBL/GenBank/DDBJ databases">
        <title>The Noncontiguous Finished sequence of Saccharomonospora cyanea NA-134.</title>
        <authorList>
            <consortium name="US DOE Joint Genome Institute"/>
            <person name="Lucas S."/>
            <person name="Han J."/>
            <person name="Lapidus A."/>
            <person name="Cheng J.-F."/>
            <person name="Goodwin L."/>
            <person name="Pitluck S."/>
            <person name="Peters L."/>
            <person name="Ovchinnikova G."/>
            <person name="Lu M."/>
            <person name="Detter J.C."/>
            <person name="Han C."/>
            <person name="Tapia R."/>
            <person name="Land M."/>
            <person name="Hauser L."/>
            <person name="Kyrpides N."/>
            <person name="Ivanova N."/>
            <person name="Pagani I."/>
            <person name="Brambilla E.-M."/>
            <person name="Klenk H.-P."/>
            <person name="Woyke T."/>
        </authorList>
    </citation>
    <scope>NUCLEOTIDE SEQUENCE [LARGE SCALE GENOMIC DNA]</scope>
    <source>
        <strain evidence="1 2">NA-134</strain>
    </source>
</reference>
<organism evidence="1 2">
    <name type="scientific">Saccharomonospora cyanea NA-134</name>
    <dbReference type="NCBI Taxonomy" id="882082"/>
    <lineage>
        <taxon>Bacteria</taxon>
        <taxon>Bacillati</taxon>
        <taxon>Actinomycetota</taxon>
        <taxon>Actinomycetes</taxon>
        <taxon>Pseudonocardiales</taxon>
        <taxon>Pseudonocardiaceae</taxon>
        <taxon>Saccharomonospora</taxon>
    </lineage>
</organism>
<dbReference type="EMBL" id="CM001440">
    <property type="protein sequence ID" value="EHR59844.1"/>
    <property type="molecule type" value="Genomic_DNA"/>
</dbReference>
<gene>
    <name evidence="1" type="ORF">SaccyDRAFT_0931</name>
</gene>
<proteinExistence type="predicted"/>
<dbReference type="eggNOG" id="COG0298">
    <property type="taxonomic scope" value="Bacteria"/>
</dbReference>
<evidence type="ECO:0000313" key="2">
    <source>
        <dbReference type="Proteomes" id="UP000002791"/>
    </source>
</evidence>
<keyword evidence="2" id="KW-1185">Reference proteome</keyword>
<name>H5XLH5_9PSEU</name>
<dbReference type="OrthoDB" id="3394503at2"/>
<dbReference type="RefSeq" id="WP_005454019.1">
    <property type="nucleotide sequence ID" value="NZ_CM001440.1"/>
</dbReference>
<dbReference type="SUPFAM" id="SSF159127">
    <property type="entry name" value="HupF/HypC-like"/>
    <property type="match status" value="1"/>
</dbReference>
<protein>
    <submittedName>
        <fullName evidence="1">HupF/HypC family protein</fullName>
    </submittedName>
</protein>